<keyword evidence="5" id="KW-0227">DNA damage</keyword>
<evidence type="ECO:0000256" key="4">
    <source>
        <dbReference type="ARBA" id="ARBA00022723"/>
    </source>
</evidence>
<dbReference type="EC" id="3.1.11.2" evidence="3"/>
<feature type="active site" description="Proton donor/acceptor" evidence="9">
    <location>
        <position position="155"/>
    </location>
</feature>
<evidence type="ECO:0000313" key="13">
    <source>
        <dbReference type="Ensembl" id="ENSKMAP00000003720.1"/>
    </source>
</evidence>
<dbReference type="Gene3D" id="3.60.10.10">
    <property type="entry name" value="Endonuclease/exonuclease/phosphatase"/>
    <property type="match status" value="1"/>
</dbReference>
<dbReference type="SUPFAM" id="SSF56219">
    <property type="entry name" value="DNase I-like"/>
    <property type="match status" value="1"/>
</dbReference>
<evidence type="ECO:0000256" key="5">
    <source>
        <dbReference type="ARBA" id="ARBA00022763"/>
    </source>
</evidence>
<feature type="active site" description="Proton acceptor" evidence="9">
    <location>
        <position position="242"/>
    </location>
</feature>
<evidence type="ECO:0000256" key="1">
    <source>
        <dbReference type="ARBA" id="ARBA00000493"/>
    </source>
</evidence>
<comment type="catalytic activity">
    <reaction evidence="1">
        <text>Exonucleolytic cleavage in the 3'- to 5'-direction to yield nucleoside 5'-phosphates.</text>
        <dbReference type="EC" id="3.1.11.2"/>
    </reaction>
</comment>
<sequence>MFCRWKSLPATDGSRFTQNQAVYSTALHQPRHRGARILSFIRAKNCQIVFIQETHLSLLESYRLGAGWVGFVGASCGSSKSRGVATLIDRRLQFKCLKQSTDKEGRMLLMLCEIQGYSIILANVYAPNVDDPSFFGLLEKKLIDLGNYPIIVAGDFNEVMDTTLDRSTTITRIPKTHIALKGMCKACCLVDVWRLQHPSGRDYTFYSPPHRSLSRIDFFLVSKSLMTAVASTNIGNIILSDHSPIYLFMSTINTTVRSARWRLNSSLLLEEAFKDSLRSQIKLYIDTNIASAPSAGVAWEALKAYLRGHIIQQASSKKKANTIKLVNLERQIEITESSFKRDSSLVNLNKLTKLKYEYNTIMSEKAEFSLFRARQKYFEEGDKAGRLLARYIKQREAMTSISAIRNRTVNSTTFNKNKKCFHIKPYHPMLCTTKRMDMLCFTTSMNNSKTEKNVKIELCLACFL</sequence>
<keyword evidence="6" id="KW-0378">Hydrolase</keyword>
<evidence type="ECO:0000256" key="8">
    <source>
        <dbReference type="ARBA" id="ARBA00023204"/>
    </source>
</evidence>
<feature type="domain" description="Endonuclease/exonuclease/phosphatase" evidence="12">
    <location>
        <begin position="31"/>
        <end position="242"/>
    </location>
</feature>
<feature type="binding site" evidence="10">
    <location>
        <position position="157"/>
    </location>
    <ligand>
        <name>Mg(2+)</name>
        <dbReference type="ChEBI" id="CHEBI:18420"/>
        <label>1</label>
    </ligand>
</feature>
<dbReference type="PANTHER" id="PTHR22748">
    <property type="entry name" value="AP ENDONUCLEASE"/>
    <property type="match status" value="1"/>
</dbReference>
<evidence type="ECO:0000256" key="3">
    <source>
        <dbReference type="ARBA" id="ARBA00012115"/>
    </source>
</evidence>
<feature type="site" description="Transition state stabilizer" evidence="11">
    <location>
        <position position="157"/>
    </location>
</feature>
<dbReference type="GO" id="GO:0003906">
    <property type="term" value="F:DNA-(apurinic or apyrimidinic site) endonuclease activity"/>
    <property type="evidence" value="ECO:0007669"/>
    <property type="project" value="TreeGrafter"/>
</dbReference>
<dbReference type="OMA" id="QFKCLKQ"/>
<evidence type="ECO:0000256" key="6">
    <source>
        <dbReference type="ARBA" id="ARBA00022801"/>
    </source>
</evidence>
<dbReference type="STRING" id="37003.ENSKMAP00000003720"/>
<feature type="site" description="Important for catalytic activity" evidence="11">
    <location>
        <position position="217"/>
    </location>
</feature>
<feature type="binding site" evidence="10">
    <location>
        <position position="53"/>
    </location>
    <ligand>
        <name>Mg(2+)</name>
        <dbReference type="ChEBI" id="CHEBI:18420"/>
        <label>1</label>
    </ligand>
</feature>
<dbReference type="Ensembl" id="ENSKMAT00000003792.1">
    <property type="protein sequence ID" value="ENSKMAP00000003720.1"/>
    <property type="gene ID" value="ENSKMAG00000002817.1"/>
</dbReference>
<name>A0A3Q2ZLG1_KRYMA</name>
<reference evidence="13" key="2">
    <citation type="submission" date="2025-09" db="UniProtKB">
        <authorList>
            <consortium name="Ensembl"/>
        </authorList>
    </citation>
    <scope>IDENTIFICATION</scope>
</reference>
<comment type="similarity">
    <text evidence="2">Belongs to the DNA repair enzymes AP/ExoA family.</text>
</comment>
<evidence type="ECO:0000259" key="12">
    <source>
        <dbReference type="Pfam" id="PF03372"/>
    </source>
</evidence>
<evidence type="ECO:0000256" key="7">
    <source>
        <dbReference type="ARBA" id="ARBA00022842"/>
    </source>
</evidence>
<evidence type="ECO:0000256" key="10">
    <source>
        <dbReference type="PIRSR" id="PIRSR604808-2"/>
    </source>
</evidence>
<dbReference type="CDD" id="cd09076">
    <property type="entry name" value="L1-EN"/>
    <property type="match status" value="1"/>
</dbReference>
<proteinExistence type="inferred from homology"/>
<evidence type="ECO:0000256" key="11">
    <source>
        <dbReference type="PIRSR" id="PIRSR604808-3"/>
    </source>
</evidence>
<dbReference type="GO" id="GO:0008081">
    <property type="term" value="F:phosphoric diester hydrolase activity"/>
    <property type="evidence" value="ECO:0007669"/>
    <property type="project" value="TreeGrafter"/>
</dbReference>
<dbReference type="InterPro" id="IPR004808">
    <property type="entry name" value="AP_endonuc_1"/>
</dbReference>
<keyword evidence="10" id="KW-0464">Manganese</keyword>
<feature type="binding site" evidence="10">
    <location>
        <position position="155"/>
    </location>
    <ligand>
        <name>Mg(2+)</name>
        <dbReference type="ChEBI" id="CHEBI:18420"/>
        <label>1</label>
    </ligand>
</feature>
<dbReference type="GO" id="GO:0005634">
    <property type="term" value="C:nucleus"/>
    <property type="evidence" value="ECO:0007669"/>
    <property type="project" value="TreeGrafter"/>
</dbReference>
<dbReference type="GO" id="GO:0046872">
    <property type="term" value="F:metal ion binding"/>
    <property type="evidence" value="ECO:0007669"/>
    <property type="project" value="UniProtKB-KW"/>
</dbReference>
<dbReference type="InterPro" id="IPR005135">
    <property type="entry name" value="Endo/exonuclease/phosphatase"/>
</dbReference>
<feature type="binding site" evidence="10">
    <location>
        <position position="241"/>
    </location>
    <ligand>
        <name>Mg(2+)</name>
        <dbReference type="ChEBI" id="CHEBI:18420"/>
        <label>1</label>
    </ligand>
</feature>
<keyword evidence="4 10" id="KW-0479">Metal-binding</keyword>
<protein>
    <recommendedName>
        <fullName evidence="3">exodeoxyribonuclease III</fullName>
        <ecNumber evidence="3">3.1.11.2</ecNumber>
    </recommendedName>
</protein>
<keyword evidence="8" id="KW-0234">DNA repair</keyword>
<evidence type="ECO:0000256" key="9">
    <source>
        <dbReference type="PIRSR" id="PIRSR604808-1"/>
    </source>
</evidence>
<organism evidence="13 14">
    <name type="scientific">Kryptolebias marmoratus</name>
    <name type="common">Mangrove killifish</name>
    <name type="synonym">Rivulus marmoratus</name>
    <dbReference type="NCBI Taxonomy" id="37003"/>
    <lineage>
        <taxon>Eukaryota</taxon>
        <taxon>Metazoa</taxon>
        <taxon>Chordata</taxon>
        <taxon>Craniata</taxon>
        <taxon>Vertebrata</taxon>
        <taxon>Euteleostomi</taxon>
        <taxon>Actinopterygii</taxon>
        <taxon>Neopterygii</taxon>
        <taxon>Teleostei</taxon>
        <taxon>Neoteleostei</taxon>
        <taxon>Acanthomorphata</taxon>
        <taxon>Ovalentaria</taxon>
        <taxon>Atherinomorphae</taxon>
        <taxon>Cyprinodontiformes</taxon>
        <taxon>Rivulidae</taxon>
        <taxon>Kryptolebias</taxon>
    </lineage>
</organism>
<feature type="binding site" evidence="10">
    <location>
        <position position="242"/>
    </location>
    <ligand>
        <name>Mg(2+)</name>
        <dbReference type="ChEBI" id="CHEBI:18420"/>
        <label>1</label>
    </ligand>
</feature>
<dbReference type="PANTHER" id="PTHR22748:SF26">
    <property type="entry name" value="ENDONUCLEASE_EXONUCLEASE_PHOSPHATASE DOMAIN-CONTAINING PROTEIN"/>
    <property type="match status" value="1"/>
</dbReference>
<keyword evidence="14" id="KW-1185">Reference proteome</keyword>
<evidence type="ECO:0000256" key="2">
    <source>
        <dbReference type="ARBA" id="ARBA00007092"/>
    </source>
</evidence>
<dbReference type="InterPro" id="IPR036691">
    <property type="entry name" value="Endo/exonu/phosph_ase_sf"/>
</dbReference>
<dbReference type="GO" id="GO:0008311">
    <property type="term" value="F:double-stranded DNA 3'-5' DNA exonuclease activity"/>
    <property type="evidence" value="ECO:0007669"/>
    <property type="project" value="UniProtKB-EC"/>
</dbReference>
<dbReference type="GO" id="GO:0006284">
    <property type="term" value="P:base-excision repair"/>
    <property type="evidence" value="ECO:0007669"/>
    <property type="project" value="TreeGrafter"/>
</dbReference>
<feature type="active site" evidence="9">
    <location>
        <position position="125"/>
    </location>
</feature>
<accession>A0A3Q2ZLG1</accession>
<dbReference type="Proteomes" id="UP000264800">
    <property type="component" value="Unplaced"/>
</dbReference>
<comment type="cofactor">
    <cofactor evidence="10">
        <name>Mg(2+)</name>
        <dbReference type="ChEBI" id="CHEBI:18420"/>
    </cofactor>
    <cofactor evidence="10">
        <name>Mn(2+)</name>
        <dbReference type="ChEBI" id="CHEBI:29035"/>
    </cofactor>
    <text evidence="10">Probably binds two magnesium or manganese ions per subunit.</text>
</comment>
<feature type="site" description="Interaction with DNA substrate" evidence="11">
    <location>
        <position position="242"/>
    </location>
</feature>
<evidence type="ECO:0000313" key="14">
    <source>
        <dbReference type="Proteomes" id="UP000264800"/>
    </source>
</evidence>
<dbReference type="AlphaFoldDB" id="A0A3Q2ZLG1"/>
<dbReference type="Pfam" id="PF03372">
    <property type="entry name" value="Exo_endo_phos"/>
    <property type="match status" value="1"/>
</dbReference>
<reference evidence="13" key="1">
    <citation type="submission" date="2025-08" db="UniProtKB">
        <authorList>
            <consortium name="Ensembl"/>
        </authorList>
    </citation>
    <scope>IDENTIFICATION</scope>
</reference>
<keyword evidence="7 10" id="KW-0460">Magnesium</keyword>
<dbReference type="GeneTree" id="ENSGT00950000183016"/>